<proteinExistence type="predicted"/>
<evidence type="ECO:0000313" key="1">
    <source>
        <dbReference type="EMBL" id="GBP70430.1"/>
    </source>
</evidence>
<comment type="caution">
    <text evidence="1">The sequence shown here is derived from an EMBL/GenBank/DDBJ whole genome shotgun (WGS) entry which is preliminary data.</text>
</comment>
<evidence type="ECO:0000313" key="2">
    <source>
        <dbReference type="Proteomes" id="UP000299102"/>
    </source>
</evidence>
<sequence length="94" mass="10128">MADDEKNDFTNSQHITVKRKVEWVSAEVVPPTSAPCCVNESFAALRRKPDALSVFVSSFDMQTEAGQAIADAVVEGGREFGPSRAGGRRSDVAK</sequence>
<gene>
    <name evidence="1" type="ORF">EVAR_89745_1</name>
</gene>
<organism evidence="1 2">
    <name type="scientific">Eumeta variegata</name>
    <name type="common">Bagworm moth</name>
    <name type="synonym">Eumeta japonica</name>
    <dbReference type="NCBI Taxonomy" id="151549"/>
    <lineage>
        <taxon>Eukaryota</taxon>
        <taxon>Metazoa</taxon>
        <taxon>Ecdysozoa</taxon>
        <taxon>Arthropoda</taxon>
        <taxon>Hexapoda</taxon>
        <taxon>Insecta</taxon>
        <taxon>Pterygota</taxon>
        <taxon>Neoptera</taxon>
        <taxon>Endopterygota</taxon>
        <taxon>Lepidoptera</taxon>
        <taxon>Glossata</taxon>
        <taxon>Ditrysia</taxon>
        <taxon>Tineoidea</taxon>
        <taxon>Psychidae</taxon>
        <taxon>Oiketicinae</taxon>
        <taxon>Eumeta</taxon>
    </lineage>
</organism>
<keyword evidence="2" id="KW-1185">Reference proteome</keyword>
<protein>
    <submittedName>
        <fullName evidence="1">Uncharacterized protein</fullName>
    </submittedName>
</protein>
<name>A0A4C1Y4K0_EUMVA</name>
<dbReference type="AlphaFoldDB" id="A0A4C1Y4K0"/>
<dbReference type="Proteomes" id="UP000299102">
    <property type="component" value="Unassembled WGS sequence"/>
</dbReference>
<accession>A0A4C1Y4K0</accession>
<dbReference type="EMBL" id="BGZK01001073">
    <property type="protein sequence ID" value="GBP70430.1"/>
    <property type="molecule type" value="Genomic_DNA"/>
</dbReference>
<reference evidence="1 2" key="1">
    <citation type="journal article" date="2019" name="Commun. Biol.">
        <title>The bagworm genome reveals a unique fibroin gene that provides high tensile strength.</title>
        <authorList>
            <person name="Kono N."/>
            <person name="Nakamura H."/>
            <person name="Ohtoshi R."/>
            <person name="Tomita M."/>
            <person name="Numata K."/>
            <person name="Arakawa K."/>
        </authorList>
    </citation>
    <scope>NUCLEOTIDE SEQUENCE [LARGE SCALE GENOMIC DNA]</scope>
</reference>